<gene>
    <name evidence="7" type="ORF">SAMN04487993_101594</name>
</gene>
<feature type="domain" description="D-isomer specific 2-hydroxyacid dehydrogenase NAD-binding" evidence="6">
    <location>
        <begin position="107"/>
        <end position="277"/>
    </location>
</feature>
<dbReference type="InterPro" id="IPR036291">
    <property type="entry name" value="NAD(P)-bd_dom_sf"/>
</dbReference>
<evidence type="ECO:0000313" key="7">
    <source>
        <dbReference type="EMBL" id="SDJ03372.1"/>
    </source>
</evidence>
<dbReference type="InterPro" id="IPR029753">
    <property type="entry name" value="D-isomer_DH_CS"/>
</dbReference>
<evidence type="ECO:0000259" key="6">
    <source>
        <dbReference type="Pfam" id="PF02826"/>
    </source>
</evidence>
<dbReference type="Proteomes" id="UP000199093">
    <property type="component" value="Unassembled WGS sequence"/>
</dbReference>
<evidence type="ECO:0000256" key="2">
    <source>
        <dbReference type="ARBA" id="ARBA00023002"/>
    </source>
</evidence>
<dbReference type="GO" id="GO:0051287">
    <property type="term" value="F:NAD binding"/>
    <property type="evidence" value="ECO:0007669"/>
    <property type="project" value="InterPro"/>
</dbReference>
<dbReference type="OrthoDB" id="9793626at2"/>
<keyword evidence="3" id="KW-0520">NAD</keyword>
<dbReference type="PANTHER" id="PTHR43761">
    <property type="entry name" value="D-ISOMER SPECIFIC 2-HYDROXYACID DEHYDROGENASE FAMILY PROTEIN (AFU_ORTHOLOGUE AFUA_1G13630)"/>
    <property type="match status" value="1"/>
</dbReference>
<keyword evidence="8" id="KW-1185">Reference proteome</keyword>
<feature type="domain" description="D-isomer specific 2-hydroxyacid dehydrogenase catalytic" evidence="5">
    <location>
        <begin position="24"/>
        <end position="290"/>
    </location>
</feature>
<evidence type="ECO:0000256" key="4">
    <source>
        <dbReference type="RuleBase" id="RU003719"/>
    </source>
</evidence>
<accession>A0A1G8QF28</accession>
<dbReference type="RefSeq" id="WP_089849259.1">
    <property type="nucleotide sequence ID" value="NZ_FNEJ01000015.1"/>
</dbReference>
<reference evidence="7 8" key="1">
    <citation type="submission" date="2016-10" db="EMBL/GenBank/DDBJ databases">
        <authorList>
            <person name="de Groot N.N."/>
        </authorList>
    </citation>
    <scope>NUCLEOTIDE SEQUENCE [LARGE SCALE GENOMIC DNA]</scope>
    <source>
        <strain evidence="7 8">DSM 26424</strain>
    </source>
</reference>
<protein>
    <submittedName>
        <fullName evidence="7">D-3-phosphoglycerate dehydrogenase</fullName>
    </submittedName>
</protein>
<organism evidence="7 8">
    <name type="scientific">Salipiger marinus</name>
    <dbReference type="NCBI Taxonomy" id="555512"/>
    <lineage>
        <taxon>Bacteria</taxon>
        <taxon>Pseudomonadati</taxon>
        <taxon>Pseudomonadota</taxon>
        <taxon>Alphaproteobacteria</taxon>
        <taxon>Rhodobacterales</taxon>
        <taxon>Roseobacteraceae</taxon>
        <taxon>Salipiger</taxon>
    </lineage>
</organism>
<dbReference type="InterPro" id="IPR006139">
    <property type="entry name" value="D-isomer_2_OHA_DH_cat_dom"/>
</dbReference>
<dbReference type="Gene3D" id="3.40.50.720">
    <property type="entry name" value="NAD(P)-binding Rossmann-like Domain"/>
    <property type="match status" value="2"/>
</dbReference>
<dbReference type="GO" id="GO:0016616">
    <property type="term" value="F:oxidoreductase activity, acting on the CH-OH group of donors, NAD or NADP as acceptor"/>
    <property type="evidence" value="ECO:0007669"/>
    <property type="project" value="InterPro"/>
</dbReference>
<dbReference type="PROSITE" id="PS00671">
    <property type="entry name" value="D_2_HYDROXYACID_DH_3"/>
    <property type="match status" value="1"/>
</dbReference>
<dbReference type="PANTHER" id="PTHR43761:SF1">
    <property type="entry name" value="D-ISOMER SPECIFIC 2-HYDROXYACID DEHYDROGENASE CATALYTIC DOMAIN-CONTAINING PROTEIN-RELATED"/>
    <property type="match status" value="1"/>
</dbReference>
<comment type="similarity">
    <text evidence="1 4">Belongs to the D-isomer specific 2-hydroxyacid dehydrogenase family.</text>
</comment>
<dbReference type="Pfam" id="PF02826">
    <property type="entry name" value="2-Hacid_dh_C"/>
    <property type="match status" value="1"/>
</dbReference>
<dbReference type="InterPro" id="IPR006140">
    <property type="entry name" value="D-isomer_DH_NAD-bd"/>
</dbReference>
<evidence type="ECO:0000313" key="8">
    <source>
        <dbReference type="Proteomes" id="UP000199093"/>
    </source>
</evidence>
<keyword evidence="2 4" id="KW-0560">Oxidoreductase</keyword>
<dbReference type="Pfam" id="PF00389">
    <property type="entry name" value="2-Hacid_dh"/>
    <property type="match status" value="1"/>
</dbReference>
<dbReference type="AlphaFoldDB" id="A0A1G8QF28"/>
<evidence type="ECO:0000256" key="3">
    <source>
        <dbReference type="ARBA" id="ARBA00023027"/>
    </source>
</evidence>
<proteinExistence type="inferred from homology"/>
<dbReference type="SUPFAM" id="SSF52283">
    <property type="entry name" value="Formate/glycerate dehydrogenase catalytic domain-like"/>
    <property type="match status" value="1"/>
</dbReference>
<dbReference type="FunFam" id="3.40.50.720:FF:000203">
    <property type="entry name" value="D-3-phosphoglycerate dehydrogenase (SerA)"/>
    <property type="match status" value="1"/>
</dbReference>
<dbReference type="EMBL" id="FNEJ01000015">
    <property type="protein sequence ID" value="SDJ03372.1"/>
    <property type="molecule type" value="Genomic_DNA"/>
</dbReference>
<dbReference type="STRING" id="555512.SAMN04487993_101594"/>
<evidence type="ECO:0000259" key="5">
    <source>
        <dbReference type="Pfam" id="PF00389"/>
    </source>
</evidence>
<evidence type="ECO:0000256" key="1">
    <source>
        <dbReference type="ARBA" id="ARBA00005854"/>
    </source>
</evidence>
<dbReference type="InterPro" id="IPR050418">
    <property type="entry name" value="D-iso_2-hydroxyacid_DH_PdxB"/>
</dbReference>
<dbReference type="SUPFAM" id="SSF51735">
    <property type="entry name" value="NAD(P)-binding Rossmann-fold domains"/>
    <property type="match status" value="1"/>
</dbReference>
<name>A0A1G8QF28_9RHOB</name>
<sequence>MRINYIDASEMMADLLAELPPDPRISVHVGDPDEEALVALAHEAEVILNGHTSMGAALLARLPALRRIVFLGTGASSYIDLEAAAARGITVDTVSGYGDRSVAEMALALMLDCARRVTQMDRDLRAGQWDPREGMLLQGRRLGLIGFGGIGAEMARIGRALGMDLAIWNRSEIAEDWRGFQMPLPEVLSGSDVISLHLALTPQTRGLLGQEAFAAMKPGAIFVNTARGALVDESALIAALRSGHLAQAGLDVFETEPLPPGSPLLGCPNLVLSAHAGFKTRDAARALLQKALAKIG</sequence>